<dbReference type="EMBL" id="RQJP01000003">
    <property type="protein sequence ID" value="RRB13565.1"/>
    <property type="molecule type" value="Genomic_DNA"/>
</dbReference>
<dbReference type="OrthoDB" id="9781189at2"/>
<protein>
    <submittedName>
        <fullName evidence="2">MBL fold metallo-hydrolase</fullName>
    </submittedName>
</protein>
<reference evidence="2 3" key="1">
    <citation type="submission" date="2018-11" db="EMBL/GenBank/DDBJ databases">
        <authorList>
            <person name="Zhou Z."/>
            <person name="Wang G."/>
        </authorList>
    </citation>
    <scope>NUCLEOTIDE SEQUENCE [LARGE SCALE GENOMIC DNA]</scope>
    <source>
        <strain evidence="2 3">KCTC42998</strain>
    </source>
</reference>
<dbReference type="Pfam" id="PF00753">
    <property type="entry name" value="Lactamase_B"/>
    <property type="match status" value="1"/>
</dbReference>
<dbReference type="Gene3D" id="3.60.15.10">
    <property type="entry name" value="Ribonuclease Z/Hydroxyacylglutathione hydrolase-like"/>
    <property type="match status" value="1"/>
</dbReference>
<dbReference type="Proteomes" id="UP000274271">
    <property type="component" value="Unassembled WGS sequence"/>
</dbReference>
<dbReference type="InterPro" id="IPR001279">
    <property type="entry name" value="Metallo-B-lactamas"/>
</dbReference>
<name>A0A3P1CJV7_9BACT</name>
<dbReference type="SUPFAM" id="SSF56281">
    <property type="entry name" value="Metallo-hydrolase/oxidoreductase"/>
    <property type="match status" value="1"/>
</dbReference>
<dbReference type="GO" id="GO:0016787">
    <property type="term" value="F:hydrolase activity"/>
    <property type="evidence" value="ECO:0007669"/>
    <property type="project" value="UniProtKB-KW"/>
</dbReference>
<sequence length="260" mass="29112">MSLFISSLNSGSNGNCYYVGNEQEAVLIDAGISCRQAETRLLRLGLSIRTVKAIFISHEHTDHISGLSQLASKYKLPVYITVKTLKNSRLSLESVPVNPFFGGIPVWIGNLCITAFPKFHDAADPHSFMITCQDTNVGVFTDIGVACEQLIHHFSQCHAAFLEANYDEDMLERGRYPYFLKQRIRGGKGHLSNQQALNLFKEYKPAFMSHVLLSHLSKDNNCPQLVRDLFLPHLNSTELIVASRSEETPVFRVSAARELV</sequence>
<evidence type="ECO:0000259" key="1">
    <source>
        <dbReference type="SMART" id="SM00849"/>
    </source>
</evidence>
<dbReference type="PANTHER" id="PTHR47619:SF1">
    <property type="entry name" value="EXODEOXYRIBONUCLEASE WALJ"/>
    <property type="match status" value="1"/>
</dbReference>
<keyword evidence="2" id="KW-0378">Hydrolase</keyword>
<dbReference type="InterPro" id="IPR052533">
    <property type="entry name" value="WalJ/YycJ-like"/>
</dbReference>
<evidence type="ECO:0000313" key="2">
    <source>
        <dbReference type="EMBL" id="RRB13565.1"/>
    </source>
</evidence>
<dbReference type="PANTHER" id="PTHR47619">
    <property type="entry name" value="METALLO-HYDROLASE YYCJ-RELATED"/>
    <property type="match status" value="1"/>
</dbReference>
<keyword evidence="3" id="KW-1185">Reference proteome</keyword>
<comment type="caution">
    <text evidence="2">The sequence shown here is derived from an EMBL/GenBank/DDBJ whole genome shotgun (WGS) entry which is preliminary data.</text>
</comment>
<organism evidence="2 3">
    <name type="scientific">Larkinella knui</name>
    <dbReference type="NCBI Taxonomy" id="2025310"/>
    <lineage>
        <taxon>Bacteria</taxon>
        <taxon>Pseudomonadati</taxon>
        <taxon>Bacteroidota</taxon>
        <taxon>Cytophagia</taxon>
        <taxon>Cytophagales</taxon>
        <taxon>Spirosomataceae</taxon>
        <taxon>Larkinella</taxon>
    </lineage>
</organism>
<evidence type="ECO:0000313" key="3">
    <source>
        <dbReference type="Proteomes" id="UP000274271"/>
    </source>
</evidence>
<feature type="domain" description="Metallo-beta-lactamase" evidence="1">
    <location>
        <begin position="13"/>
        <end position="190"/>
    </location>
</feature>
<proteinExistence type="predicted"/>
<dbReference type="RefSeq" id="WP_124907463.1">
    <property type="nucleotide sequence ID" value="NZ_RQJP01000003.1"/>
</dbReference>
<dbReference type="SMART" id="SM00849">
    <property type="entry name" value="Lactamase_B"/>
    <property type="match status" value="1"/>
</dbReference>
<dbReference type="InterPro" id="IPR036866">
    <property type="entry name" value="RibonucZ/Hydroxyglut_hydro"/>
</dbReference>
<gene>
    <name evidence="2" type="ORF">EHT87_14980</name>
</gene>
<accession>A0A3P1CJV7</accession>
<dbReference type="AlphaFoldDB" id="A0A3P1CJV7"/>